<evidence type="ECO:0000313" key="3">
    <source>
        <dbReference type="Proteomes" id="UP000220397"/>
    </source>
</evidence>
<evidence type="ECO:0000256" key="1">
    <source>
        <dbReference type="SAM" id="Phobius"/>
    </source>
</evidence>
<keyword evidence="1" id="KW-0812">Transmembrane</keyword>
<proteinExistence type="predicted"/>
<reference evidence="2 3" key="1">
    <citation type="submission" date="2017-09" db="EMBL/GenBank/DDBJ databases">
        <title>Large-scale bioinformatics analysis of Bacillus genomes uncovers conserved roles of natural products in bacterial physiology.</title>
        <authorList>
            <consortium name="Agbiome Team Llc"/>
            <person name="Bleich R.M."/>
            <person name="Kirk G.J."/>
            <person name="Santa Maria K.C."/>
            <person name="Allen S.E."/>
            <person name="Farag S."/>
            <person name="Shank E.A."/>
            <person name="Bowers A."/>
        </authorList>
    </citation>
    <scope>NUCLEOTIDE SEQUENCE [LARGE SCALE GENOMIC DNA]</scope>
    <source>
        <strain evidence="2 3">AFS015413</strain>
    </source>
</reference>
<feature type="transmembrane region" description="Helical" evidence="1">
    <location>
        <begin position="42"/>
        <end position="64"/>
    </location>
</feature>
<protein>
    <submittedName>
        <fullName evidence="2">Uncharacterized protein</fullName>
    </submittedName>
</protein>
<evidence type="ECO:0000313" key="2">
    <source>
        <dbReference type="EMBL" id="PFB09182.1"/>
    </source>
</evidence>
<gene>
    <name evidence="2" type="ORF">CN398_06155</name>
</gene>
<organism evidence="2 3">
    <name type="scientific">Bacillus thuringiensis</name>
    <dbReference type="NCBI Taxonomy" id="1428"/>
    <lineage>
        <taxon>Bacteria</taxon>
        <taxon>Bacillati</taxon>
        <taxon>Bacillota</taxon>
        <taxon>Bacilli</taxon>
        <taxon>Bacillales</taxon>
        <taxon>Bacillaceae</taxon>
        <taxon>Bacillus</taxon>
        <taxon>Bacillus cereus group</taxon>
    </lineage>
</organism>
<dbReference type="Proteomes" id="UP000220397">
    <property type="component" value="Unassembled WGS sequence"/>
</dbReference>
<sequence>MHNGEFYMSTGLYIIIGIQILLLLTQVFFIEKEKMRERNENITENVMFQIITGIVAFILLYFIIRNYMTPDMFRI</sequence>
<feature type="transmembrane region" description="Helical" evidence="1">
    <location>
        <begin position="6"/>
        <end position="30"/>
    </location>
</feature>
<keyword evidence="1" id="KW-1133">Transmembrane helix</keyword>
<name>A0A9X6Z5S6_BACTU</name>
<accession>A0A9X6Z5S6</accession>
<dbReference type="AlphaFoldDB" id="A0A9X6Z5S6"/>
<comment type="caution">
    <text evidence="2">The sequence shown here is derived from an EMBL/GenBank/DDBJ whole genome shotgun (WGS) entry which is preliminary data.</text>
</comment>
<dbReference type="EMBL" id="NTUS01000013">
    <property type="protein sequence ID" value="PFB09182.1"/>
    <property type="molecule type" value="Genomic_DNA"/>
</dbReference>
<keyword evidence="1" id="KW-0472">Membrane</keyword>